<name>A0A5Q2F0C7_9CAUD</name>
<dbReference type="RefSeq" id="YP_010648740.1">
    <property type="nucleotide sequence ID" value="NC_070762.1"/>
</dbReference>
<accession>A0A5Q2F0C7</accession>
<gene>
    <name evidence="2" type="primary">31</name>
    <name evidence="2" type="ORF">SEA_SIXAMA_31</name>
</gene>
<sequence>MTWMDLVRYYWRQFRDNPFTTFADKPGEPDRDHNTQTGRDSKED</sequence>
<dbReference type="GeneID" id="77924199"/>
<evidence type="ECO:0000256" key="1">
    <source>
        <dbReference type="SAM" id="MobiDB-lite"/>
    </source>
</evidence>
<protein>
    <submittedName>
        <fullName evidence="2">Uncharacterized protein</fullName>
    </submittedName>
</protein>
<dbReference type="Proteomes" id="UP000400849">
    <property type="component" value="Segment"/>
</dbReference>
<evidence type="ECO:0000313" key="2">
    <source>
        <dbReference type="EMBL" id="QGF20210.1"/>
    </source>
</evidence>
<proteinExistence type="predicted"/>
<dbReference type="EMBL" id="MN484601">
    <property type="protein sequence ID" value="QGF20210.1"/>
    <property type="molecule type" value="Genomic_DNA"/>
</dbReference>
<feature type="region of interest" description="Disordered" evidence="1">
    <location>
        <begin position="20"/>
        <end position="44"/>
    </location>
</feature>
<evidence type="ECO:0000313" key="3">
    <source>
        <dbReference type="Proteomes" id="UP000400849"/>
    </source>
</evidence>
<organism evidence="2 3">
    <name type="scientific">Gordonia phage Sixama</name>
    <dbReference type="NCBI Taxonomy" id="2653271"/>
    <lineage>
        <taxon>Viruses</taxon>
        <taxon>Duplodnaviria</taxon>
        <taxon>Heunggongvirae</taxon>
        <taxon>Uroviricota</taxon>
        <taxon>Caudoviricetes</taxon>
        <taxon>Sixamavirus</taxon>
        <taxon>Sixamavirus sixama</taxon>
    </lineage>
</organism>
<dbReference type="KEGG" id="vg:77924199"/>
<reference evidence="2 3" key="1">
    <citation type="submission" date="2019-09" db="EMBL/GenBank/DDBJ databases">
        <authorList>
            <person name="Christie C.A."/>
            <person name="Diallo A.S."/>
            <person name="Dixon Z."/>
            <person name="McIntosh P.M."/>
            <person name="Murthy K.H."/>
            <person name="Rosen M.G."/>
            <person name="Simpson L.M."/>
            <person name="Koustas K."/>
            <person name="Fogarty M.P."/>
            <person name="Molloy S.D."/>
            <person name="Garlena R.A."/>
            <person name="Russell D.A."/>
            <person name="Pope W.H."/>
            <person name="Jacobs-Sera D."/>
            <person name="Hatfull G.F."/>
        </authorList>
    </citation>
    <scope>NUCLEOTIDE SEQUENCE [LARGE SCALE GENOMIC DNA]</scope>
</reference>
<keyword evidence="3" id="KW-1185">Reference proteome</keyword>
<feature type="compositionally biased region" description="Basic and acidic residues" evidence="1">
    <location>
        <begin position="25"/>
        <end position="44"/>
    </location>
</feature>